<dbReference type="AlphaFoldDB" id="I3XV28"/>
<reference evidence="1 2" key="1">
    <citation type="submission" date="2012-06" db="EMBL/GenBank/DDBJ databases">
        <title>Complete sequence of Sulfurospirillum barnesii SES-3.</title>
        <authorList>
            <consortium name="US DOE Joint Genome Institute"/>
            <person name="Lucas S."/>
            <person name="Han J."/>
            <person name="Lapidus A."/>
            <person name="Cheng J.-F."/>
            <person name="Goodwin L."/>
            <person name="Pitluck S."/>
            <person name="Peters L."/>
            <person name="Ovchinnikova G."/>
            <person name="Lu M."/>
            <person name="Detter J.C."/>
            <person name="Han C."/>
            <person name="Tapia R."/>
            <person name="Land M."/>
            <person name="Hauser L."/>
            <person name="Kyrpides N."/>
            <person name="Ivanova N."/>
            <person name="Pagani I."/>
            <person name="Stolz J."/>
            <person name="Arkin A."/>
            <person name="Dehal P."/>
            <person name="Oremland R."/>
            <person name="Saltikov C."/>
            <person name="Basu P."/>
            <person name="Hollibaugh J."/>
            <person name="Newman D."/>
            <person name="Stolyar S."/>
            <person name="Hazen T."/>
            <person name="Woyke T."/>
        </authorList>
    </citation>
    <scope>NUCLEOTIDE SEQUENCE [LARGE SCALE GENOMIC DNA]</scope>
    <source>
        <strain evidence="2">ATCC 700032 / DSM 10660 / SES-3</strain>
    </source>
</reference>
<dbReference type="HOGENOM" id="CLU_589146_0_0_7"/>
<accession>I3XV28</accession>
<evidence type="ECO:0000313" key="1">
    <source>
        <dbReference type="EMBL" id="AFL67802.1"/>
    </source>
</evidence>
<organism evidence="1 2">
    <name type="scientific">Sulfurospirillum barnesii (strain ATCC 700032 / DSM 10660 / SES-3)</name>
    <dbReference type="NCBI Taxonomy" id="760154"/>
    <lineage>
        <taxon>Bacteria</taxon>
        <taxon>Pseudomonadati</taxon>
        <taxon>Campylobacterota</taxon>
        <taxon>Epsilonproteobacteria</taxon>
        <taxon>Campylobacterales</taxon>
        <taxon>Sulfurospirillaceae</taxon>
        <taxon>Sulfurospirillum</taxon>
    </lineage>
</organism>
<dbReference type="RefSeq" id="WP_014768682.1">
    <property type="nucleotide sequence ID" value="NC_018002.1"/>
</dbReference>
<dbReference type="PATRIC" id="fig|760154.4.peg.482"/>
<sequence length="464" mass="51039">MSKMKYGIIASVVVAGLLAMPLVVSQKVDATINAKAKVLANNGFKSEQLSKSGYFTTQRTFSLEVVDAKKARDFLLAQLVEKNAQYKLIAQTLTEESESGINEALNGLKFQGEMTHSNLLPSDVKVSMTLSQLPTVVQASLAEDKELSVRVLPLLARGVFGADMLFGSDEALKEFQLKDIKEEMIVDGGTLHVDTKDHTLRLNHRGERVHGSLGVGHQLFSMKGEAFLSKSELKDFMYTFTYKDEFNNKADLKIGSYALAMNDGLSLLHVELGGLKSQSSIEERQKELRMSADYAFEGIGVLSSSDDIKLDKLFLKLDVEGLNAELTHKLQEDYNALVLNPTPPSEKMLISDTIALINHGVKVKFDIALKAFQSTLVKLNDVRVDTVIEIAKNSYSDTQSPLALVGLLDIRSKVKVHKDDRATLEALNLASAKEFALGRAEGDFFVYDLAMKNGVISVNDQAIQ</sequence>
<gene>
    <name evidence="1" type="ordered locus">Sulba_0484</name>
</gene>
<proteinExistence type="predicted"/>
<evidence type="ECO:0000313" key="2">
    <source>
        <dbReference type="Proteomes" id="UP000006176"/>
    </source>
</evidence>
<dbReference type="EMBL" id="CP003333">
    <property type="protein sequence ID" value="AFL67802.1"/>
    <property type="molecule type" value="Genomic_DNA"/>
</dbReference>
<protein>
    <submittedName>
        <fullName evidence="1">Uncharacterized protein</fullName>
    </submittedName>
</protein>
<keyword evidence="2" id="KW-1185">Reference proteome</keyword>
<dbReference type="Proteomes" id="UP000006176">
    <property type="component" value="Chromosome"/>
</dbReference>
<dbReference type="OrthoDB" id="5337834at2"/>
<dbReference type="STRING" id="760154.Sulba_0484"/>
<dbReference type="KEGG" id="sba:Sulba_0484"/>
<name>I3XV28_SULBS</name>